<dbReference type="AlphaFoldDB" id="A0A930VMY0"/>
<dbReference type="InterPro" id="IPR016032">
    <property type="entry name" value="Sig_transdc_resp-reg_C-effctor"/>
</dbReference>
<reference evidence="3" key="1">
    <citation type="submission" date="2020-11" db="EMBL/GenBank/DDBJ databases">
        <title>Nocardioides cynanchi sp. nov., isolated from soil of rhizosphere of Cynanchum wilfordii.</title>
        <authorList>
            <person name="Lee J.-S."/>
            <person name="Suh M.K."/>
            <person name="Kim J.-S."/>
        </authorList>
    </citation>
    <scope>NUCLEOTIDE SEQUENCE</scope>
    <source>
        <strain evidence="3">KCTC 19276</strain>
    </source>
</reference>
<dbReference type="Proteomes" id="UP000660668">
    <property type="component" value="Unassembled WGS sequence"/>
</dbReference>
<comment type="caution">
    <text evidence="3">The sequence shown here is derived from an EMBL/GenBank/DDBJ whole genome shotgun (WGS) entry which is preliminary data.</text>
</comment>
<evidence type="ECO:0000313" key="4">
    <source>
        <dbReference type="Proteomes" id="UP000660668"/>
    </source>
</evidence>
<dbReference type="SMART" id="SM00421">
    <property type="entry name" value="HTH_LUXR"/>
    <property type="match status" value="1"/>
</dbReference>
<dbReference type="Gene3D" id="1.10.10.10">
    <property type="entry name" value="Winged helix-like DNA-binding domain superfamily/Winged helix DNA-binding domain"/>
    <property type="match status" value="1"/>
</dbReference>
<dbReference type="GO" id="GO:0006355">
    <property type="term" value="P:regulation of DNA-templated transcription"/>
    <property type="evidence" value="ECO:0007669"/>
    <property type="project" value="InterPro"/>
</dbReference>
<dbReference type="Pfam" id="PF25872">
    <property type="entry name" value="HTH_77"/>
    <property type="match status" value="1"/>
</dbReference>
<organism evidence="3 4">
    <name type="scientific">Nocardioides agariphilus</name>
    <dbReference type="NCBI Taxonomy" id="433664"/>
    <lineage>
        <taxon>Bacteria</taxon>
        <taxon>Bacillati</taxon>
        <taxon>Actinomycetota</taxon>
        <taxon>Actinomycetes</taxon>
        <taxon>Propionibacteriales</taxon>
        <taxon>Nocardioidaceae</taxon>
        <taxon>Nocardioides</taxon>
    </lineage>
</organism>
<dbReference type="Gene3D" id="3.40.50.300">
    <property type="entry name" value="P-loop containing nucleotide triphosphate hydrolases"/>
    <property type="match status" value="1"/>
</dbReference>
<dbReference type="PROSITE" id="PS50043">
    <property type="entry name" value="HTH_LUXR_2"/>
    <property type="match status" value="1"/>
</dbReference>
<dbReference type="PANTHER" id="PTHR47691">
    <property type="entry name" value="REGULATOR-RELATED"/>
    <property type="match status" value="1"/>
</dbReference>
<dbReference type="PRINTS" id="PR00364">
    <property type="entry name" value="DISEASERSIST"/>
</dbReference>
<dbReference type="SUPFAM" id="SSF52540">
    <property type="entry name" value="P-loop containing nucleoside triphosphate hydrolases"/>
    <property type="match status" value="1"/>
</dbReference>
<dbReference type="SUPFAM" id="SSF46894">
    <property type="entry name" value="C-terminal effector domain of the bipartite response regulators"/>
    <property type="match status" value="1"/>
</dbReference>
<dbReference type="InterPro" id="IPR041664">
    <property type="entry name" value="AAA_16"/>
</dbReference>
<feature type="region of interest" description="Disordered" evidence="1">
    <location>
        <begin position="713"/>
        <end position="734"/>
    </location>
</feature>
<dbReference type="GO" id="GO:0003677">
    <property type="term" value="F:DNA binding"/>
    <property type="evidence" value="ECO:0007669"/>
    <property type="project" value="InterPro"/>
</dbReference>
<dbReference type="RefSeq" id="WP_194695817.1">
    <property type="nucleotide sequence ID" value="NZ_JADKPO010000008.1"/>
</dbReference>
<feature type="domain" description="HTH luxR-type" evidence="2">
    <location>
        <begin position="725"/>
        <end position="790"/>
    </location>
</feature>
<evidence type="ECO:0000313" key="3">
    <source>
        <dbReference type="EMBL" id="MBF4767675.1"/>
    </source>
</evidence>
<dbReference type="CDD" id="cd06170">
    <property type="entry name" value="LuxR_C_like"/>
    <property type="match status" value="1"/>
</dbReference>
<dbReference type="Pfam" id="PF13191">
    <property type="entry name" value="AAA_16"/>
    <property type="match status" value="1"/>
</dbReference>
<name>A0A930VMY0_9ACTN</name>
<protein>
    <recommendedName>
        <fullName evidence="2">HTH luxR-type domain-containing protein</fullName>
    </recommendedName>
</protein>
<dbReference type="PANTHER" id="PTHR47691:SF3">
    <property type="entry name" value="HTH-TYPE TRANSCRIPTIONAL REGULATOR RV0890C-RELATED"/>
    <property type="match status" value="1"/>
</dbReference>
<dbReference type="InterPro" id="IPR036388">
    <property type="entry name" value="WH-like_DNA-bd_sf"/>
</dbReference>
<dbReference type="InterPro" id="IPR027417">
    <property type="entry name" value="P-loop_NTPase"/>
</dbReference>
<evidence type="ECO:0000259" key="2">
    <source>
        <dbReference type="PROSITE" id="PS50043"/>
    </source>
</evidence>
<evidence type="ECO:0000256" key="1">
    <source>
        <dbReference type="SAM" id="MobiDB-lite"/>
    </source>
</evidence>
<dbReference type="PRINTS" id="PR00038">
    <property type="entry name" value="HTHLUXR"/>
</dbReference>
<keyword evidence="4" id="KW-1185">Reference proteome</keyword>
<sequence>MPEVGSAIGGVGLVGREAELDTLHEALGSCALVTVTGLPGVGRSALAAAAASRLARAGTPVLTASLAGADEPLSAADAILAQLPGEGLSTSLPEAMWEAFDGAQVLLVLEDVDRVEGLSGVVQELLDGYPDAVVLCTAARPTGLAGERVFRLAPLPLPDDDAPPEHLTLALLARMAQDRGVVLQLVDPVQRKSAAMLCRHAGGLPGVMELAAARLAAVPLQAMARGLGAETGTDWALNPALDWTFDLLSKPARTALLQLSVFEGAFLLDAVGAVVDLGSPSTDPADVLLELVDAHLVELDPAGTGEPRFVIPQLVRGFSQSRIDPDARAAARDRHTRYFTDRARAGLEVVRLEWPDIVAALDHEMSTGRRLDDALAAAVALAPEVQEVPGAVASLEQRIDELLEKDAHVPDSLRARALLWSTSRYPGGSADDMQKLGLWTAQRLAEATTLARQSGDGPALLEALERTIMLLRITLDLAAAVSAAHEGLELARRLDDQPALARFECFVSMAAWSAGDPETAARLATSSVTRGREHDDAFAQVAGAHLLLTLPEELRPALDPPLPTLEELLAQCQHLDQPFTGMTVLASLAHESLAGGDARAAARWLWKLLMVGANRQRTEPMVTLAAVALLLSAALALGEEEDAARMREYTRQLELFVPYSITQPAVPRYERDVAYLDSSVPDELRQQLAAEMATMGMDRVNRWAQEVARRLAGHRPPGPLQPSRPTEASAGLTPREGEVLAALATGRTNREIADQLGMSAKTVMHHSVAIYRKLGVRGRAAATAWAYEHGLATEA</sequence>
<dbReference type="PROSITE" id="PS00622">
    <property type="entry name" value="HTH_LUXR_1"/>
    <property type="match status" value="1"/>
</dbReference>
<dbReference type="InterPro" id="IPR058852">
    <property type="entry name" value="HTH_77"/>
</dbReference>
<proteinExistence type="predicted"/>
<accession>A0A930VMY0</accession>
<dbReference type="InterPro" id="IPR000792">
    <property type="entry name" value="Tscrpt_reg_LuxR_C"/>
</dbReference>
<gene>
    <name evidence="3" type="ORF">ISU10_07840</name>
</gene>
<dbReference type="Pfam" id="PF00196">
    <property type="entry name" value="GerE"/>
    <property type="match status" value="1"/>
</dbReference>
<dbReference type="EMBL" id="JADKPO010000008">
    <property type="protein sequence ID" value="MBF4767675.1"/>
    <property type="molecule type" value="Genomic_DNA"/>
</dbReference>